<organism evidence="2 3">
    <name type="scientific">Arsenophonus nasoniae</name>
    <name type="common">son-killer infecting Nasonia vitripennis</name>
    <dbReference type="NCBI Taxonomy" id="638"/>
    <lineage>
        <taxon>Bacteria</taxon>
        <taxon>Pseudomonadati</taxon>
        <taxon>Pseudomonadota</taxon>
        <taxon>Gammaproteobacteria</taxon>
        <taxon>Enterobacterales</taxon>
        <taxon>Morganellaceae</taxon>
        <taxon>Arsenophonus</taxon>
    </lineage>
</organism>
<dbReference type="EMBL" id="CP038613">
    <property type="protein sequence ID" value="QBY44218.1"/>
    <property type="molecule type" value="Genomic_DNA"/>
</dbReference>
<dbReference type="Proteomes" id="UP000295134">
    <property type="component" value="Chromosome"/>
</dbReference>
<evidence type="ECO:0000256" key="1">
    <source>
        <dbReference type="SAM" id="MobiDB-lite"/>
    </source>
</evidence>
<protein>
    <submittedName>
        <fullName evidence="2">Phage terminase, small subunit</fullName>
    </submittedName>
</protein>
<dbReference type="AlphaFoldDB" id="A0A4P7L2P6"/>
<name>A0A4P7L2P6_9GAMM</name>
<dbReference type="NCBIfam" id="TIGR01558">
    <property type="entry name" value="sm_term_P27"/>
    <property type="match status" value="1"/>
</dbReference>
<gene>
    <name evidence="2" type="ORF">ArsFIN_27950</name>
</gene>
<evidence type="ECO:0000313" key="3">
    <source>
        <dbReference type="Proteomes" id="UP000295134"/>
    </source>
</evidence>
<feature type="region of interest" description="Disordered" evidence="1">
    <location>
        <begin position="1"/>
        <end position="39"/>
    </location>
</feature>
<dbReference type="InterPro" id="IPR006448">
    <property type="entry name" value="Phage_term_ssu_P27"/>
</dbReference>
<dbReference type="Pfam" id="PF05119">
    <property type="entry name" value="Terminase_4"/>
    <property type="match status" value="1"/>
</dbReference>
<sequence>MSGPQNTDTSTFDKGNPSKGQLIKMSPKPKRGSPTPKHFNKQERYWFKVLCERLDAIGVITAIDGMALELLVGAYVEWRKHPDVIDKEGETYKTTSTDGNVMIRPHPQVAMMADAWKRIADAS</sequence>
<proteinExistence type="predicted"/>
<dbReference type="KEGG" id="ans:ArsFIN_27950"/>
<reference evidence="2 3" key="1">
    <citation type="submission" date="2019-03" db="EMBL/GenBank/DDBJ databases">
        <title>Long-read sequencing reveals hyperdense prophage content in a complex bacterial symbiont genome.</title>
        <authorList>
            <person name="Frost C.L."/>
            <person name="Siozios S."/>
            <person name="Nadal-Jimenez P."/>
            <person name="Brockhurst M.A."/>
            <person name="King K.C."/>
            <person name="Darby A.C."/>
            <person name="Hurst G.D.D."/>
        </authorList>
    </citation>
    <scope>NUCLEOTIDE SEQUENCE [LARGE SCALE GENOMIC DNA]</scope>
    <source>
        <strain evidence="2 3">FIN</strain>
    </source>
</reference>
<accession>A0A4P7L2P6</accession>
<feature type="compositionally biased region" description="Polar residues" evidence="1">
    <location>
        <begin position="1"/>
        <end position="13"/>
    </location>
</feature>
<evidence type="ECO:0000313" key="2">
    <source>
        <dbReference type="EMBL" id="QBY44218.1"/>
    </source>
</evidence>